<protein>
    <submittedName>
        <fullName evidence="3">Oxidoreductase</fullName>
    </submittedName>
</protein>
<feature type="region of interest" description="Disordered" evidence="1">
    <location>
        <begin position="1"/>
        <end position="22"/>
    </location>
</feature>
<name>A0A291M4P9_9RHOB</name>
<dbReference type="Pfam" id="PF00174">
    <property type="entry name" value="Oxidored_molyb"/>
    <property type="match status" value="1"/>
</dbReference>
<evidence type="ECO:0000313" key="3">
    <source>
        <dbReference type="EMBL" id="ATI43971.1"/>
    </source>
</evidence>
<keyword evidence="4" id="KW-1185">Reference proteome</keyword>
<keyword evidence="3" id="KW-0614">Plasmid</keyword>
<dbReference type="AlphaFoldDB" id="A0A291M4P9"/>
<dbReference type="InterPro" id="IPR000572">
    <property type="entry name" value="OxRdtase_Mopterin-bd_dom"/>
</dbReference>
<dbReference type="InterPro" id="IPR036374">
    <property type="entry name" value="OxRdtase_Mopterin-bd_sf"/>
</dbReference>
<feature type="compositionally biased region" description="Low complexity" evidence="1">
    <location>
        <begin position="13"/>
        <end position="22"/>
    </location>
</feature>
<dbReference type="Proteomes" id="UP000219050">
    <property type="component" value="Plasmid pDY25-D"/>
</dbReference>
<dbReference type="SUPFAM" id="SSF56524">
    <property type="entry name" value="Oxidoreductase molybdopterin-binding domain"/>
    <property type="match status" value="1"/>
</dbReference>
<evidence type="ECO:0000256" key="1">
    <source>
        <dbReference type="SAM" id="MobiDB-lite"/>
    </source>
</evidence>
<evidence type="ECO:0000313" key="4">
    <source>
        <dbReference type="Proteomes" id="UP000219050"/>
    </source>
</evidence>
<gene>
    <name evidence="3" type="ORF">CBW24_17590</name>
</gene>
<evidence type="ECO:0000259" key="2">
    <source>
        <dbReference type="Pfam" id="PF00174"/>
    </source>
</evidence>
<dbReference type="KEGG" id="cmag:CBW24_17590"/>
<sequence>MTPGAAQADSTTTAPRAVPASAEATATSAPILLTVTDGARSLSFDRAALEALPRTQIETSTIWTEGLQRFDGVSLKDLLAHAEVTSGTLQATAINDYSVTIPVSDAVEDGPIIAYLANDTPMSRRDKGPLWIVYPYDDNPDYQAETIYSRSIWQLDRLIVE</sequence>
<dbReference type="Gene3D" id="3.90.420.10">
    <property type="entry name" value="Oxidoreductase, molybdopterin-binding domain"/>
    <property type="match status" value="1"/>
</dbReference>
<geneLocation type="plasmid" evidence="4">
    <name>pdy25-d</name>
</geneLocation>
<dbReference type="EMBL" id="CP021408">
    <property type="protein sequence ID" value="ATI43971.1"/>
    <property type="molecule type" value="Genomic_DNA"/>
</dbReference>
<organism evidence="3 4">
    <name type="scientific">Pacificitalea manganoxidans</name>
    <dbReference type="NCBI Taxonomy" id="1411902"/>
    <lineage>
        <taxon>Bacteria</taxon>
        <taxon>Pseudomonadati</taxon>
        <taxon>Pseudomonadota</taxon>
        <taxon>Alphaproteobacteria</taxon>
        <taxon>Rhodobacterales</taxon>
        <taxon>Paracoccaceae</taxon>
        <taxon>Pacificitalea</taxon>
    </lineage>
</organism>
<reference evidence="3 4" key="1">
    <citation type="submission" date="2017-05" db="EMBL/GenBank/DDBJ databases">
        <title>Comparative genomic and metabolic analysis of manganese-oxidizing mechanisms in Celeribater manganoxidans DY25T: its adaption to the environment of polymetallic nodule.</title>
        <authorList>
            <person name="Wang X."/>
        </authorList>
    </citation>
    <scope>NUCLEOTIDE SEQUENCE [LARGE SCALE GENOMIC DNA]</scope>
    <source>
        <strain evidence="3 4">DY25</strain>
        <plasmid evidence="4">pdy25-d</plasmid>
    </source>
</reference>
<proteinExistence type="predicted"/>
<feature type="domain" description="Oxidoreductase molybdopterin-binding" evidence="2">
    <location>
        <begin position="66"/>
        <end position="135"/>
    </location>
</feature>
<accession>A0A291M4P9</accession>